<dbReference type="SUPFAM" id="SSF51445">
    <property type="entry name" value="(Trans)glycosidases"/>
    <property type="match status" value="1"/>
</dbReference>
<accession>A0A7R7XAV6</accession>
<reference evidence="5" key="1">
    <citation type="submission" date="2021-01" db="EMBL/GenBank/DDBJ databases">
        <authorList>
            <consortium name="Aspergillus puulaauensis MK2 genome sequencing consortium"/>
            <person name="Kazuki M."/>
            <person name="Futagami T."/>
        </authorList>
    </citation>
    <scope>NUCLEOTIDE SEQUENCE</scope>
    <source>
        <strain evidence="5">MK2</strain>
    </source>
</reference>
<evidence type="ECO:0000259" key="4">
    <source>
        <dbReference type="PROSITE" id="PS51910"/>
    </source>
</evidence>
<dbReference type="GO" id="GO:0008061">
    <property type="term" value="F:chitin binding"/>
    <property type="evidence" value="ECO:0007669"/>
    <property type="project" value="UniProtKB-KW"/>
</dbReference>
<proteinExistence type="inferred from homology"/>
<dbReference type="GO" id="GO:0005975">
    <property type="term" value="P:carbohydrate metabolic process"/>
    <property type="evidence" value="ECO:0007669"/>
    <property type="project" value="InterPro"/>
</dbReference>
<reference evidence="5" key="2">
    <citation type="submission" date="2021-02" db="EMBL/GenBank/DDBJ databases">
        <title>Aspergillus puulaauensis MK2 genome sequence.</title>
        <authorList>
            <person name="Futagami T."/>
            <person name="Mori K."/>
            <person name="Kadooka C."/>
            <person name="Tanaka T."/>
        </authorList>
    </citation>
    <scope>NUCLEOTIDE SEQUENCE</scope>
    <source>
        <strain evidence="5">MK2</strain>
    </source>
</reference>
<feature type="domain" description="GH18" evidence="4">
    <location>
        <begin position="1"/>
        <end position="246"/>
    </location>
</feature>
<keyword evidence="2" id="KW-0147">Chitin-binding</keyword>
<evidence type="ECO:0000313" key="6">
    <source>
        <dbReference type="Proteomes" id="UP000654913"/>
    </source>
</evidence>
<keyword evidence="3" id="KW-0843">Virulence</keyword>
<dbReference type="EMBL" id="AP024443">
    <property type="protein sequence ID" value="BCS17279.1"/>
    <property type="molecule type" value="Genomic_DNA"/>
</dbReference>
<organism evidence="5 6">
    <name type="scientific">Aspergillus puulaauensis</name>
    <dbReference type="NCBI Taxonomy" id="1220207"/>
    <lineage>
        <taxon>Eukaryota</taxon>
        <taxon>Fungi</taxon>
        <taxon>Dikarya</taxon>
        <taxon>Ascomycota</taxon>
        <taxon>Pezizomycotina</taxon>
        <taxon>Eurotiomycetes</taxon>
        <taxon>Eurotiomycetidae</taxon>
        <taxon>Eurotiales</taxon>
        <taxon>Aspergillaceae</taxon>
        <taxon>Aspergillus</taxon>
    </lineage>
</organism>
<evidence type="ECO:0000256" key="2">
    <source>
        <dbReference type="ARBA" id="ARBA00022669"/>
    </source>
</evidence>
<evidence type="ECO:0000256" key="1">
    <source>
        <dbReference type="ARBA" id="ARBA00008682"/>
    </source>
</evidence>
<dbReference type="SUPFAM" id="SSF54556">
    <property type="entry name" value="Chitinase insertion domain"/>
    <property type="match status" value="1"/>
</dbReference>
<dbReference type="PANTHER" id="PTHR47700:SF1">
    <property type="entry name" value="CHITINASE"/>
    <property type="match status" value="1"/>
</dbReference>
<dbReference type="GeneID" id="64967284"/>
<dbReference type="Gene3D" id="3.20.20.80">
    <property type="entry name" value="Glycosidases"/>
    <property type="match status" value="2"/>
</dbReference>
<evidence type="ECO:0000313" key="5">
    <source>
        <dbReference type="EMBL" id="BCS17279.1"/>
    </source>
</evidence>
<dbReference type="OrthoDB" id="4510320at2759"/>
<name>A0A7R7XAV6_9EURO</name>
<dbReference type="InterPro" id="IPR001223">
    <property type="entry name" value="Glyco_hydro18_cat"/>
</dbReference>
<dbReference type="Gene3D" id="3.10.50.10">
    <property type="match status" value="1"/>
</dbReference>
<keyword evidence="6" id="KW-1185">Reference proteome</keyword>
<dbReference type="PANTHER" id="PTHR47700">
    <property type="entry name" value="V CHITINASE, PUTATIVE (AFU_ORTHOLOGUE AFUA_6G13720)-RELATED"/>
    <property type="match status" value="1"/>
</dbReference>
<dbReference type="AlphaFoldDB" id="A0A7R7XAV6"/>
<evidence type="ECO:0000256" key="3">
    <source>
        <dbReference type="ARBA" id="ARBA00023026"/>
    </source>
</evidence>
<dbReference type="Proteomes" id="UP000654913">
    <property type="component" value="Chromosome 1"/>
</dbReference>
<dbReference type="PROSITE" id="PS51910">
    <property type="entry name" value="GH18_2"/>
    <property type="match status" value="1"/>
</dbReference>
<comment type="similarity">
    <text evidence="1">Belongs to the glycosyl hydrolase 18 family. Chitinase class V subfamily.</text>
</comment>
<dbReference type="InterPro" id="IPR029070">
    <property type="entry name" value="Chitinase_insertion_sf"/>
</dbReference>
<dbReference type="KEGG" id="apuu:APUU_10107S"/>
<dbReference type="RefSeq" id="XP_041549473.1">
    <property type="nucleotide sequence ID" value="XM_041694212.1"/>
</dbReference>
<protein>
    <recommendedName>
        <fullName evidence="4">GH18 domain-containing protein</fullName>
    </recommendedName>
</protein>
<dbReference type="InterPro" id="IPR017853">
    <property type="entry name" value="GH"/>
</dbReference>
<sequence>MATKIADFIKDHDLDSVDIDWEYPGAPDLPTFNPGTEEDGLNYLVFLVVLKNLLPGKSVAITTPASYWYLKQFLIEGCETGNCLRSQVNLTETRQSLVMITKAGVPGNKVVVGVTSYGRSFKMAQPGCYNPDCTFTGDRLSSHVIKGWCTGTAGYLVDAEITEILEDSSRVTCYFINLSSHSNILVYGKTKWVGYISTSIKSARTTLYASWGLGGISDWASDLQSFHAAPKPNPDWVYMKSKIAANLDPFIDETRNGNWTNFNCDDDNVKYLMRAYPED</sequence>
<gene>
    <name evidence="5" type="ORF">APUU_10107S</name>
</gene>
<dbReference type="InterPro" id="IPR053214">
    <property type="entry name" value="LysM12-like"/>
</dbReference>